<dbReference type="InterPro" id="IPR050492">
    <property type="entry name" value="Bact_metal-bind_prot9"/>
</dbReference>
<evidence type="ECO:0000313" key="5">
    <source>
        <dbReference type="EMBL" id="ELZ39523.1"/>
    </source>
</evidence>
<evidence type="ECO:0000256" key="3">
    <source>
        <dbReference type="ARBA" id="ARBA00022729"/>
    </source>
</evidence>
<dbReference type="PATRIC" id="fig|1227485.3.peg.833"/>
<evidence type="ECO:0000256" key="4">
    <source>
        <dbReference type="SAM" id="MobiDB-lite"/>
    </source>
</evidence>
<organism evidence="5 6">
    <name type="scientific">Halorubrum tebenquichense DSM 14210</name>
    <dbReference type="NCBI Taxonomy" id="1227485"/>
    <lineage>
        <taxon>Archaea</taxon>
        <taxon>Methanobacteriati</taxon>
        <taxon>Methanobacteriota</taxon>
        <taxon>Stenosarchaea group</taxon>
        <taxon>Halobacteria</taxon>
        <taxon>Halobacteriales</taxon>
        <taxon>Haloferacaceae</taxon>
        <taxon>Halorubrum</taxon>
    </lineage>
</organism>
<gene>
    <name evidence="5" type="ORF">C472_04393</name>
</gene>
<dbReference type="OrthoDB" id="50488at2157"/>
<sequence>MTHSRRSVLRRGAGLAGAGAAASLAGCSGGGTDGDAGGFDAGYAAFFTLNDWANEVAGDAATFEDPVDVGRLGHGWTPDGTLAADVAATDAFVYLDSPEFSWAQDLAATLEADYDSVAVIDALADVEGDLLDWDHSHEGEDESGDHEDGHEDGDHGSGGHDGEDHDGGGEGGHDEQRYDPHVWVDPLLAAEMVDTIAAGLGEADPENADAYADNAAAYAEELDAVDAAFESIAEDAARDVAVLAGHNSFQYLEARYGFRLHSPVGVSPQNEPTQTEIADTIDLVDSEGIDVVLYDQFQSPRLAESIVENSDATEAVPVTPAGGTTREWNDAGYGYLEQLTEINVPAFERAFGAQ</sequence>
<dbReference type="EMBL" id="AOJD01000027">
    <property type="protein sequence ID" value="ELZ39523.1"/>
    <property type="molecule type" value="Genomic_DNA"/>
</dbReference>
<feature type="compositionally biased region" description="Basic and acidic residues" evidence="4">
    <location>
        <begin position="146"/>
        <end position="178"/>
    </location>
</feature>
<dbReference type="Proteomes" id="UP000011523">
    <property type="component" value="Unassembled WGS sequence"/>
</dbReference>
<evidence type="ECO:0000256" key="1">
    <source>
        <dbReference type="ARBA" id="ARBA00011028"/>
    </source>
</evidence>
<proteinExistence type="inferred from homology"/>
<keyword evidence="3" id="KW-0732">Signal</keyword>
<keyword evidence="2" id="KW-0813">Transport</keyword>
<evidence type="ECO:0000256" key="2">
    <source>
        <dbReference type="ARBA" id="ARBA00022448"/>
    </source>
</evidence>
<dbReference type="PROSITE" id="PS51257">
    <property type="entry name" value="PROKAR_LIPOPROTEIN"/>
    <property type="match status" value="1"/>
</dbReference>
<dbReference type="InterPro" id="IPR006311">
    <property type="entry name" value="TAT_signal"/>
</dbReference>
<keyword evidence="6" id="KW-1185">Reference proteome</keyword>
<reference evidence="5 6" key="1">
    <citation type="journal article" date="2014" name="PLoS Genet.">
        <title>Phylogenetically driven sequencing of extremely halophilic archaea reveals strategies for static and dynamic osmo-response.</title>
        <authorList>
            <person name="Becker E.A."/>
            <person name="Seitzer P.M."/>
            <person name="Tritt A."/>
            <person name="Larsen D."/>
            <person name="Krusor M."/>
            <person name="Yao A.I."/>
            <person name="Wu D."/>
            <person name="Madern D."/>
            <person name="Eisen J.A."/>
            <person name="Darling A.E."/>
            <person name="Facciotti M.T."/>
        </authorList>
    </citation>
    <scope>NUCLEOTIDE SEQUENCE [LARGE SCALE GENOMIC DNA]</scope>
    <source>
        <strain evidence="5 6">DSM 14210</strain>
    </source>
</reference>
<dbReference type="GO" id="GO:0030001">
    <property type="term" value="P:metal ion transport"/>
    <property type="evidence" value="ECO:0007669"/>
    <property type="project" value="InterPro"/>
</dbReference>
<dbReference type="Pfam" id="PF01297">
    <property type="entry name" value="ZnuA"/>
    <property type="match status" value="1"/>
</dbReference>
<dbReference type="AlphaFoldDB" id="M0DXM8"/>
<evidence type="ECO:0000313" key="6">
    <source>
        <dbReference type="Proteomes" id="UP000011523"/>
    </source>
</evidence>
<comment type="caution">
    <text evidence="5">The sequence shown here is derived from an EMBL/GenBank/DDBJ whole genome shotgun (WGS) entry which is preliminary data.</text>
</comment>
<dbReference type="SUPFAM" id="SSF53807">
    <property type="entry name" value="Helical backbone' metal receptor"/>
    <property type="match status" value="1"/>
</dbReference>
<accession>M0DXM8</accession>
<dbReference type="PROSITE" id="PS51318">
    <property type="entry name" value="TAT"/>
    <property type="match status" value="1"/>
</dbReference>
<comment type="similarity">
    <text evidence="1">Belongs to the bacterial solute-binding protein 9 family.</text>
</comment>
<dbReference type="PANTHER" id="PTHR42953">
    <property type="entry name" value="HIGH-AFFINITY ZINC UPTAKE SYSTEM PROTEIN ZNUA-RELATED"/>
    <property type="match status" value="1"/>
</dbReference>
<protein>
    <submittedName>
        <fullName evidence="5">Periplasmic solute binding protein</fullName>
    </submittedName>
</protein>
<dbReference type="InterPro" id="IPR006127">
    <property type="entry name" value="ZnuA-like"/>
</dbReference>
<name>M0DXM8_9EURY</name>
<dbReference type="Gene3D" id="3.40.50.1980">
    <property type="entry name" value="Nitrogenase molybdenum iron protein domain"/>
    <property type="match status" value="2"/>
</dbReference>
<feature type="region of interest" description="Disordered" evidence="4">
    <location>
        <begin position="133"/>
        <end position="178"/>
    </location>
</feature>
<dbReference type="GO" id="GO:0046872">
    <property type="term" value="F:metal ion binding"/>
    <property type="evidence" value="ECO:0007669"/>
    <property type="project" value="InterPro"/>
</dbReference>
<dbReference type="PANTHER" id="PTHR42953:SF3">
    <property type="entry name" value="HIGH-AFFINITY ZINC UPTAKE SYSTEM PROTEIN ZNUA"/>
    <property type="match status" value="1"/>
</dbReference>
<dbReference type="RefSeq" id="WP_006628571.1">
    <property type="nucleotide sequence ID" value="NZ_AOJD01000027.1"/>
</dbReference>